<sequence length="495" mass="54869">MALIPGKPVECISLKALVDKENNRVIFAEADEDFVDVLLSFLTMPMGTIIRLVRSKPPTLGIGCMNNLYESVENLDVQQLQTKECKTMLLYPKNAVAAECKRLKINIDEPLKYFICDKKNCTLFGYKPLSHYRDIICVCGGTIASEIELFEKVQLQERDLDARDNGAFVKGLTRLIISDELEIMPASFETSLPVLSKLGVMDRTAIEECNVNIGVDEVLTLLKCSLLSKMPLTETLLKHNPVPELGRVDFDQGSYVKSRMKKPASNVNGKIRVKLVVSKSKNMVCFAEASEDFVNLLFSFLTVPLGCIVKEMHSGTSKGCITRMYKSVKELNAKQYLKSSKHKEMLLSPKLAPNFSYINHPLGIVENKHPVYYHAENNAGYKCVATDKTDISHKAIKVSTLIVVDPKCGVKEATSGGGGFMTGPAKFTVTDNLVITPLSPVSCMSLLNKMKVLLSDVEERLVHVGTEEALRLLVASFVSESALTNAFLREPNPEY</sequence>
<name>A0AAD9TU59_9ROSI</name>
<protein>
    <recommendedName>
        <fullName evidence="3">DUF674 domain-containing protein</fullName>
    </recommendedName>
</protein>
<reference evidence="1" key="1">
    <citation type="journal article" date="2023" name="Plant J.">
        <title>Genome sequences and population genomics provide insights into the demographic history, inbreeding, and mutation load of two 'living fossil' tree species of Dipteronia.</title>
        <authorList>
            <person name="Feng Y."/>
            <person name="Comes H.P."/>
            <person name="Chen J."/>
            <person name="Zhu S."/>
            <person name="Lu R."/>
            <person name="Zhang X."/>
            <person name="Li P."/>
            <person name="Qiu J."/>
            <person name="Olsen K.M."/>
            <person name="Qiu Y."/>
        </authorList>
    </citation>
    <scope>NUCLEOTIDE SEQUENCE</scope>
    <source>
        <strain evidence="1">KIB01</strain>
    </source>
</reference>
<dbReference type="AlphaFoldDB" id="A0AAD9TU59"/>
<dbReference type="PANTHER" id="PTHR33103:SF27">
    <property type="entry name" value="OS04G0594700 PROTEIN"/>
    <property type="match status" value="1"/>
</dbReference>
<proteinExistence type="predicted"/>
<gene>
    <name evidence="1" type="ORF">Ddye_023578</name>
</gene>
<keyword evidence="2" id="KW-1185">Reference proteome</keyword>
<evidence type="ECO:0000313" key="1">
    <source>
        <dbReference type="EMBL" id="KAK2641815.1"/>
    </source>
</evidence>
<dbReference type="EMBL" id="JANJYI010000007">
    <property type="protein sequence ID" value="KAK2641815.1"/>
    <property type="molecule type" value="Genomic_DNA"/>
</dbReference>
<dbReference type="InterPro" id="IPR007750">
    <property type="entry name" value="DUF674"/>
</dbReference>
<dbReference type="PANTHER" id="PTHR33103">
    <property type="entry name" value="OS01G0153900 PROTEIN"/>
    <property type="match status" value="1"/>
</dbReference>
<comment type="caution">
    <text evidence="1">The sequence shown here is derived from an EMBL/GenBank/DDBJ whole genome shotgun (WGS) entry which is preliminary data.</text>
</comment>
<evidence type="ECO:0008006" key="3">
    <source>
        <dbReference type="Google" id="ProtNLM"/>
    </source>
</evidence>
<dbReference type="Proteomes" id="UP001280121">
    <property type="component" value="Unassembled WGS sequence"/>
</dbReference>
<accession>A0AAD9TU59</accession>
<dbReference type="Pfam" id="PF05056">
    <property type="entry name" value="DUF674"/>
    <property type="match status" value="1"/>
</dbReference>
<evidence type="ECO:0000313" key="2">
    <source>
        <dbReference type="Proteomes" id="UP001280121"/>
    </source>
</evidence>
<organism evidence="1 2">
    <name type="scientific">Dipteronia dyeriana</name>
    <dbReference type="NCBI Taxonomy" id="168575"/>
    <lineage>
        <taxon>Eukaryota</taxon>
        <taxon>Viridiplantae</taxon>
        <taxon>Streptophyta</taxon>
        <taxon>Embryophyta</taxon>
        <taxon>Tracheophyta</taxon>
        <taxon>Spermatophyta</taxon>
        <taxon>Magnoliopsida</taxon>
        <taxon>eudicotyledons</taxon>
        <taxon>Gunneridae</taxon>
        <taxon>Pentapetalae</taxon>
        <taxon>rosids</taxon>
        <taxon>malvids</taxon>
        <taxon>Sapindales</taxon>
        <taxon>Sapindaceae</taxon>
        <taxon>Hippocastanoideae</taxon>
        <taxon>Acereae</taxon>
        <taxon>Dipteronia</taxon>
    </lineage>
</organism>